<dbReference type="AlphaFoldDB" id="A0A9D1G9T8"/>
<evidence type="ECO:0000313" key="1">
    <source>
        <dbReference type="EMBL" id="HIT17473.1"/>
    </source>
</evidence>
<sequence length="175" mass="21186">MNKYWYNYGNIFKVKFRNHYCYKCGEKLMIVKHRKVVDQKSEEAKYYDFDAGGDGAIMVGPCEFIHKVFFCPKCSQNIELITQINQEDIEIIIKKVISYFKKRNREIFISRSYETKLGEFIENNFSLNDDIILCLHISEKNKEPKTYKIPIIRRKFWKRPYYFDISKKKLINFIK</sequence>
<protein>
    <submittedName>
        <fullName evidence="1">Uncharacterized protein</fullName>
    </submittedName>
</protein>
<proteinExistence type="predicted"/>
<organism evidence="1 2">
    <name type="scientific">Candidatus Caccosoma faecigallinarum</name>
    <dbReference type="NCBI Taxonomy" id="2840720"/>
    <lineage>
        <taxon>Bacteria</taxon>
        <taxon>Bacillati</taxon>
        <taxon>Bacillota</taxon>
        <taxon>Bacillota incertae sedis</taxon>
        <taxon>Candidatus Caccosoma</taxon>
    </lineage>
</organism>
<accession>A0A9D1G9T8</accession>
<name>A0A9D1G9T8_9FIRM</name>
<reference evidence="1" key="2">
    <citation type="journal article" date="2021" name="PeerJ">
        <title>Extensive microbial diversity within the chicken gut microbiome revealed by metagenomics and culture.</title>
        <authorList>
            <person name="Gilroy R."/>
            <person name="Ravi A."/>
            <person name="Getino M."/>
            <person name="Pursley I."/>
            <person name="Horton D.L."/>
            <person name="Alikhan N.F."/>
            <person name="Baker D."/>
            <person name="Gharbi K."/>
            <person name="Hall N."/>
            <person name="Watson M."/>
            <person name="Adriaenssens E.M."/>
            <person name="Foster-Nyarko E."/>
            <person name="Jarju S."/>
            <person name="Secka A."/>
            <person name="Antonio M."/>
            <person name="Oren A."/>
            <person name="Chaudhuri R.R."/>
            <person name="La Ragione R."/>
            <person name="Hildebrand F."/>
            <person name="Pallen M.J."/>
        </authorList>
    </citation>
    <scope>NUCLEOTIDE SEQUENCE</scope>
    <source>
        <strain evidence="1">14508</strain>
    </source>
</reference>
<dbReference type="Proteomes" id="UP000886893">
    <property type="component" value="Unassembled WGS sequence"/>
</dbReference>
<reference evidence="1" key="1">
    <citation type="submission" date="2020-10" db="EMBL/GenBank/DDBJ databases">
        <authorList>
            <person name="Gilroy R."/>
        </authorList>
    </citation>
    <scope>NUCLEOTIDE SEQUENCE</scope>
    <source>
        <strain evidence="1">14508</strain>
    </source>
</reference>
<evidence type="ECO:0000313" key="2">
    <source>
        <dbReference type="Proteomes" id="UP000886893"/>
    </source>
</evidence>
<gene>
    <name evidence="1" type="ORF">IAD04_03715</name>
</gene>
<comment type="caution">
    <text evidence="1">The sequence shown here is derived from an EMBL/GenBank/DDBJ whole genome shotgun (WGS) entry which is preliminary data.</text>
</comment>
<dbReference type="EMBL" id="DVKI01000118">
    <property type="protein sequence ID" value="HIT17473.1"/>
    <property type="molecule type" value="Genomic_DNA"/>
</dbReference>